<reference evidence="1" key="2">
    <citation type="submission" date="2009-09" db="EMBL/GenBank/DDBJ databases">
        <title>Complete sequence of chromosome of Candidatus Accumulibacter phosphatis clade IIA str. UW-1.</title>
        <authorList>
            <consortium name="US DOE Joint Genome Institute"/>
            <person name="Martin H.G."/>
            <person name="Ivanova N."/>
            <person name="Kunin V."/>
            <person name="Warnecke F."/>
            <person name="Barry K."/>
            <person name="He S."/>
            <person name="Salamov A."/>
            <person name="Szeto E."/>
            <person name="Dalin E."/>
            <person name="Pangilinan J.L."/>
            <person name="Lapidus A."/>
            <person name="Lowry S."/>
            <person name="Kyrpides N.C."/>
            <person name="McMahon K.D."/>
            <person name="Hugenholtz P."/>
        </authorList>
    </citation>
    <scope>NUCLEOTIDE SEQUENCE [LARGE SCALE GENOMIC DNA]</scope>
    <source>
        <strain evidence="1">UW-1</strain>
    </source>
</reference>
<dbReference type="EMBL" id="CP001715">
    <property type="protein sequence ID" value="ACV35309.1"/>
    <property type="molecule type" value="Genomic_DNA"/>
</dbReference>
<proteinExistence type="predicted"/>
<gene>
    <name evidence="1" type="ordered locus">CAP2UW1_2013</name>
</gene>
<reference evidence="1" key="1">
    <citation type="submission" date="2009-08" db="EMBL/GenBank/DDBJ databases">
        <authorList>
            <consortium name="US DOE Joint Genome Institute"/>
            <person name="Lucas S."/>
            <person name="Copeland A."/>
            <person name="Lapidus A."/>
            <person name="Glavina del Rio T."/>
            <person name="Dalin E."/>
            <person name="Tice H."/>
            <person name="Bruce D."/>
            <person name="Barry K."/>
            <person name="Pitluck S."/>
            <person name="Lowry S."/>
            <person name="Larimer F."/>
            <person name="Land M."/>
            <person name="Hauser L."/>
            <person name="Kyrpides N."/>
            <person name="Ivanova N."/>
            <person name="McMahon K.D."/>
            <person name="Hugenholtz P."/>
        </authorList>
    </citation>
    <scope>NUCLEOTIDE SEQUENCE</scope>
    <source>
        <strain evidence="1">UW-1</strain>
    </source>
</reference>
<protein>
    <submittedName>
        <fullName evidence="1">Uncharacterized protein</fullName>
    </submittedName>
</protein>
<sequence>MMNCQQAVRLMSDEMDRGLAGSERFSLRLHSLLCVGCRNYQRQIPFLRQACRATPPADVTPPTASSPTRE</sequence>
<evidence type="ECO:0000313" key="1">
    <source>
        <dbReference type="EMBL" id="ACV35309.1"/>
    </source>
</evidence>
<dbReference type="HOGENOM" id="CLU_179277_2_1_4"/>
<organism evidence="1">
    <name type="scientific">Accumulibacter regalis</name>
    <dbReference type="NCBI Taxonomy" id="522306"/>
    <lineage>
        <taxon>Bacteria</taxon>
        <taxon>Pseudomonadati</taxon>
        <taxon>Pseudomonadota</taxon>
        <taxon>Betaproteobacteria</taxon>
        <taxon>Candidatus Accumulibacter</taxon>
    </lineage>
</organism>
<dbReference type="STRING" id="522306.CAP2UW1_2013"/>
<dbReference type="AlphaFoldDB" id="C7RMU2"/>
<dbReference type="KEGG" id="app:CAP2UW1_2013"/>
<name>C7RMU2_ACCRE</name>
<dbReference type="OrthoDB" id="8374021at2"/>
<accession>C7RMU2</accession>